<evidence type="ECO:0000313" key="3">
    <source>
        <dbReference type="Proteomes" id="UP000612362"/>
    </source>
</evidence>
<evidence type="ECO:0000313" key="2">
    <source>
        <dbReference type="EMBL" id="GHO50825.1"/>
    </source>
</evidence>
<gene>
    <name evidence="2" type="ORF">KSX_89880</name>
</gene>
<comment type="caution">
    <text evidence="2">The sequence shown here is derived from an EMBL/GenBank/DDBJ whole genome shotgun (WGS) entry which is preliminary data.</text>
</comment>
<proteinExistence type="predicted"/>
<dbReference type="Proteomes" id="UP000612362">
    <property type="component" value="Unassembled WGS sequence"/>
</dbReference>
<evidence type="ECO:0000256" key="1">
    <source>
        <dbReference type="SAM" id="MobiDB-lite"/>
    </source>
</evidence>
<feature type="region of interest" description="Disordered" evidence="1">
    <location>
        <begin position="1"/>
        <end position="45"/>
    </location>
</feature>
<keyword evidence="3" id="KW-1185">Reference proteome</keyword>
<dbReference type="AlphaFoldDB" id="A0A8J3MZI7"/>
<accession>A0A8J3MZI7</accession>
<sequence>MSKDPNKDLEQKAQTKDYQANRETDPAKAEKLRQEAKNLRNKKTS</sequence>
<feature type="compositionally biased region" description="Basic and acidic residues" evidence="1">
    <location>
        <begin position="1"/>
        <end position="38"/>
    </location>
</feature>
<dbReference type="RefSeq" id="WP_220199783.1">
    <property type="nucleotide sequence ID" value="NZ_BNJF01000009.1"/>
</dbReference>
<protein>
    <submittedName>
        <fullName evidence="2">Uncharacterized protein</fullName>
    </submittedName>
</protein>
<dbReference type="EMBL" id="BNJF01000009">
    <property type="protein sequence ID" value="GHO50825.1"/>
    <property type="molecule type" value="Genomic_DNA"/>
</dbReference>
<name>A0A8J3MZI7_9CHLR</name>
<organism evidence="2 3">
    <name type="scientific">Ktedonospora formicarum</name>
    <dbReference type="NCBI Taxonomy" id="2778364"/>
    <lineage>
        <taxon>Bacteria</taxon>
        <taxon>Bacillati</taxon>
        <taxon>Chloroflexota</taxon>
        <taxon>Ktedonobacteria</taxon>
        <taxon>Ktedonobacterales</taxon>
        <taxon>Ktedonobacteraceae</taxon>
        <taxon>Ktedonospora</taxon>
    </lineage>
</organism>
<reference evidence="2" key="1">
    <citation type="submission" date="2020-10" db="EMBL/GenBank/DDBJ databases">
        <title>Taxonomic study of unclassified bacteria belonging to the class Ktedonobacteria.</title>
        <authorList>
            <person name="Yabe S."/>
            <person name="Wang C.M."/>
            <person name="Zheng Y."/>
            <person name="Sakai Y."/>
            <person name="Cavaletti L."/>
            <person name="Monciardini P."/>
            <person name="Donadio S."/>
        </authorList>
    </citation>
    <scope>NUCLEOTIDE SEQUENCE</scope>
    <source>
        <strain evidence="2">SOSP1-1</strain>
    </source>
</reference>